<dbReference type="OrthoDB" id="413520at2759"/>
<dbReference type="CDD" id="cd02440">
    <property type="entry name" value="AdoMet_MTases"/>
    <property type="match status" value="1"/>
</dbReference>
<dbReference type="Proteomes" id="UP000244005">
    <property type="component" value="Unassembled WGS sequence"/>
</dbReference>
<dbReference type="Gene3D" id="3.40.50.150">
    <property type="entry name" value="Vaccinia Virus protein VP39"/>
    <property type="match status" value="1"/>
</dbReference>
<proteinExistence type="predicted"/>
<evidence type="ECO:0000313" key="2">
    <source>
        <dbReference type="Proteomes" id="UP000244005"/>
    </source>
</evidence>
<dbReference type="PANTHER" id="PTHR14614">
    <property type="entry name" value="HEPATOCELLULAR CARCINOMA-ASSOCIATED ANTIGEN"/>
    <property type="match status" value="1"/>
</dbReference>
<dbReference type="AlphaFoldDB" id="A0A2R6WTJ0"/>
<dbReference type="GO" id="GO:0008276">
    <property type="term" value="F:protein methyltransferase activity"/>
    <property type="evidence" value="ECO:0000318"/>
    <property type="project" value="GO_Central"/>
</dbReference>
<name>A0A2R6WTJ0_MARPO</name>
<dbReference type="InterPro" id="IPR019410">
    <property type="entry name" value="Methyltransf_16"/>
</dbReference>
<accession>A0A2R6WTJ0</accession>
<protein>
    <submittedName>
        <fullName evidence="1">Uncharacterized protein</fullName>
    </submittedName>
</protein>
<gene>
    <name evidence="1" type="ORF">MARPO_0059s0066</name>
</gene>
<evidence type="ECO:0000313" key="1">
    <source>
        <dbReference type="EMBL" id="PTQ37139.1"/>
    </source>
</evidence>
<organism evidence="1 2">
    <name type="scientific">Marchantia polymorpha</name>
    <name type="common">Common liverwort</name>
    <name type="synonym">Marchantia aquatica</name>
    <dbReference type="NCBI Taxonomy" id="3197"/>
    <lineage>
        <taxon>Eukaryota</taxon>
        <taxon>Viridiplantae</taxon>
        <taxon>Streptophyta</taxon>
        <taxon>Embryophyta</taxon>
        <taxon>Marchantiophyta</taxon>
        <taxon>Marchantiopsida</taxon>
        <taxon>Marchantiidae</taxon>
        <taxon>Marchantiales</taxon>
        <taxon>Marchantiaceae</taxon>
        <taxon>Marchantia</taxon>
    </lineage>
</organism>
<dbReference type="Gramene" id="Mp6g12820.1">
    <property type="protein sequence ID" value="Mp6g12820.1.cds1"/>
    <property type="gene ID" value="Mp6g12820"/>
</dbReference>
<dbReference type="Pfam" id="PF10294">
    <property type="entry name" value="Methyltransf_16"/>
    <property type="match status" value="1"/>
</dbReference>
<dbReference type="EMBL" id="KZ772731">
    <property type="protein sequence ID" value="PTQ37139.1"/>
    <property type="molecule type" value="Genomic_DNA"/>
</dbReference>
<dbReference type="PANTHER" id="PTHR14614:SF123">
    <property type="entry name" value="OS04G0645500 PROTEIN"/>
    <property type="match status" value="1"/>
</dbReference>
<dbReference type="SUPFAM" id="SSF53335">
    <property type="entry name" value="S-adenosyl-L-methionine-dependent methyltransferases"/>
    <property type="match status" value="1"/>
</dbReference>
<dbReference type="OMA" id="VWQSEDI"/>
<reference evidence="2" key="1">
    <citation type="journal article" date="2017" name="Cell">
        <title>Insights into land plant evolution garnered from the Marchantia polymorpha genome.</title>
        <authorList>
            <person name="Bowman J.L."/>
            <person name="Kohchi T."/>
            <person name="Yamato K.T."/>
            <person name="Jenkins J."/>
            <person name="Shu S."/>
            <person name="Ishizaki K."/>
            <person name="Yamaoka S."/>
            <person name="Nishihama R."/>
            <person name="Nakamura Y."/>
            <person name="Berger F."/>
            <person name="Adam C."/>
            <person name="Aki S.S."/>
            <person name="Althoff F."/>
            <person name="Araki T."/>
            <person name="Arteaga-Vazquez M.A."/>
            <person name="Balasubrmanian S."/>
            <person name="Barry K."/>
            <person name="Bauer D."/>
            <person name="Boehm C.R."/>
            <person name="Briginshaw L."/>
            <person name="Caballero-Perez J."/>
            <person name="Catarino B."/>
            <person name="Chen F."/>
            <person name="Chiyoda S."/>
            <person name="Chovatia M."/>
            <person name="Davies K.M."/>
            <person name="Delmans M."/>
            <person name="Demura T."/>
            <person name="Dierschke T."/>
            <person name="Dolan L."/>
            <person name="Dorantes-Acosta A.E."/>
            <person name="Eklund D.M."/>
            <person name="Florent S.N."/>
            <person name="Flores-Sandoval E."/>
            <person name="Fujiyama A."/>
            <person name="Fukuzawa H."/>
            <person name="Galik B."/>
            <person name="Grimanelli D."/>
            <person name="Grimwood J."/>
            <person name="Grossniklaus U."/>
            <person name="Hamada T."/>
            <person name="Haseloff J."/>
            <person name="Hetherington A.J."/>
            <person name="Higo A."/>
            <person name="Hirakawa Y."/>
            <person name="Hundley H.N."/>
            <person name="Ikeda Y."/>
            <person name="Inoue K."/>
            <person name="Inoue S.I."/>
            <person name="Ishida S."/>
            <person name="Jia Q."/>
            <person name="Kakita M."/>
            <person name="Kanazawa T."/>
            <person name="Kawai Y."/>
            <person name="Kawashima T."/>
            <person name="Kennedy M."/>
            <person name="Kinose K."/>
            <person name="Kinoshita T."/>
            <person name="Kohara Y."/>
            <person name="Koide E."/>
            <person name="Komatsu K."/>
            <person name="Kopischke S."/>
            <person name="Kubo M."/>
            <person name="Kyozuka J."/>
            <person name="Lagercrantz U."/>
            <person name="Lin S.S."/>
            <person name="Lindquist E."/>
            <person name="Lipzen A.M."/>
            <person name="Lu C.W."/>
            <person name="De Luna E."/>
            <person name="Martienssen R.A."/>
            <person name="Minamino N."/>
            <person name="Mizutani M."/>
            <person name="Mizutani M."/>
            <person name="Mochizuki N."/>
            <person name="Monte I."/>
            <person name="Mosher R."/>
            <person name="Nagasaki H."/>
            <person name="Nakagami H."/>
            <person name="Naramoto S."/>
            <person name="Nishitani K."/>
            <person name="Ohtani M."/>
            <person name="Okamoto T."/>
            <person name="Okumura M."/>
            <person name="Phillips J."/>
            <person name="Pollak B."/>
            <person name="Reinders A."/>
            <person name="Rovekamp M."/>
            <person name="Sano R."/>
            <person name="Sawa S."/>
            <person name="Schmid M.W."/>
            <person name="Shirakawa M."/>
            <person name="Solano R."/>
            <person name="Spunde A."/>
            <person name="Suetsugu N."/>
            <person name="Sugano S."/>
            <person name="Sugiyama A."/>
            <person name="Sun R."/>
            <person name="Suzuki Y."/>
            <person name="Takenaka M."/>
            <person name="Takezawa D."/>
            <person name="Tomogane H."/>
            <person name="Tsuzuki M."/>
            <person name="Ueda T."/>
            <person name="Umeda M."/>
            <person name="Ward J.M."/>
            <person name="Watanabe Y."/>
            <person name="Yazaki K."/>
            <person name="Yokoyama R."/>
            <person name="Yoshitake Y."/>
            <person name="Yotsui I."/>
            <person name="Zachgo S."/>
            <person name="Schmutz J."/>
        </authorList>
    </citation>
    <scope>NUCLEOTIDE SEQUENCE [LARGE SCALE GENOMIC DNA]</scope>
    <source>
        <strain evidence="2">Tak-1</strain>
    </source>
</reference>
<keyword evidence="2" id="KW-1185">Reference proteome</keyword>
<sequence length="208" mass="23051">MVNCRALEIAGKPLVVWEHDDVIDAGTGNCLTGSWVWDCALVFAHWLGTPAWGRNALDGKRVVELGAGTGLPGLAAAIFGAQVVLTDRRPLLPGLERNVVANNLSSRVQVQELEWGESCAHLCPPVDYVFMSDLLYDVDSMAALCKTLIELSDRNTQILLSYELRPGTTECFQEFGRQGLVWSKVPTEELHPDWNSEDIGIFRIWREA</sequence>
<dbReference type="InterPro" id="IPR029063">
    <property type="entry name" value="SAM-dependent_MTases_sf"/>
</dbReference>